<protein>
    <submittedName>
        <fullName evidence="3">Uncharacterized protein</fullName>
    </submittedName>
</protein>
<feature type="compositionally biased region" description="Basic and acidic residues" evidence="1">
    <location>
        <begin position="14"/>
        <end position="23"/>
    </location>
</feature>
<proteinExistence type="predicted"/>
<accession>A0A2P5GVH4</accession>
<dbReference type="RefSeq" id="WP_103677835.1">
    <property type="nucleotide sequence ID" value="NZ_PQGD01000002.1"/>
</dbReference>
<evidence type="ECO:0000313" key="5">
    <source>
        <dbReference type="Proteomes" id="UP000247005"/>
    </source>
</evidence>
<keyword evidence="4" id="KW-1185">Reference proteome</keyword>
<sequence>MMAQNGVRIQKAADSLRHSQDASEQLYTREVELVEEMTRESIKGGKVRTGILDALLSLNERENQRVAVPASVLTLA</sequence>
<gene>
    <name evidence="3" type="ORF">CHU32_03785</name>
    <name evidence="2" type="ORF">CHU33_20070</name>
</gene>
<dbReference type="AlphaFoldDB" id="A0A2P5GVH4"/>
<comment type="caution">
    <text evidence="3">The sequence shown here is derived from an EMBL/GenBank/DDBJ whole genome shotgun (WGS) entry which is preliminary data.</text>
</comment>
<organism evidence="3 5">
    <name type="scientific">Superficieibacter electus</name>
    <dbReference type="NCBI Taxonomy" id="2022662"/>
    <lineage>
        <taxon>Bacteria</taxon>
        <taxon>Pseudomonadati</taxon>
        <taxon>Pseudomonadota</taxon>
        <taxon>Gammaproteobacteria</taxon>
        <taxon>Enterobacterales</taxon>
        <taxon>Enterobacteriaceae</taxon>
        <taxon>Superficieibacter</taxon>
    </lineage>
</organism>
<dbReference type="EMBL" id="PQGE01000020">
    <property type="protein sequence ID" value="POP42365.1"/>
    <property type="molecule type" value="Genomic_DNA"/>
</dbReference>
<feature type="region of interest" description="Disordered" evidence="1">
    <location>
        <begin position="1"/>
        <end position="23"/>
    </location>
</feature>
<name>A0A2P5GVH4_9ENTR</name>
<evidence type="ECO:0000313" key="2">
    <source>
        <dbReference type="EMBL" id="POP42365.1"/>
    </source>
</evidence>
<dbReference type="Proteomes" id="UP000237073">
    <property type="component" value="Unassembled WGS sequence"/>
</dbReference>
<dbReference type="Proteomes" id="UP000247005">
    <property type="component" value="Unassembled WGS sequence"/>
</dbReference>
<dbReference type="EMBL" id="PQGD01000002">
    <property type="protein sequence ID" value="POP50554.1"/>
    <property type="molecule type" value="Genomic_DNA"/>
</dbReference>
<evidence type="ECO:0000256" key="1">
    <source>
        <dbReference type="SAM" id="MobiDB-lite"/>
    </source>
</evidence>
<reference evidence="4 5" key="1">
    <citation type="submission" date="2018-01" db="EMBL/GenBank/DDBJ databases">
        <title>Superficieibacter electus gen. nov., sp. nov., an extended-spectrum beta-lactamase possessing member of the Enterobacteriaceae family, isolated from intensive care unit surfaces.</title>
        <authorList>
            <person name="Potter R.F."/>
            <person name="D'Souza A.W."/>
        </authorList>
    </citation>
    <scope>NUCLEOTIDE SEQUENCE [LARGE SCALE GENOMIC DNA]</scope>
    <source>
        <strain evidence="3 5">BP-1</strain>
        <strain evidence="2 4">BP-2</strain>
    </source>
</reference>
<evidence type="ECO:0000313" key="3">
    <source>
        <dbReference type="EMBL" id="POP50554.1"/>
    </source>
</evidence>
<evidence type="ECO:0000313" key="4">
    <source>
        <dbReference type="Proteomes" id="UP000237073"/>
    </source>
</evidence>